<dbReference type="AlphaFoldDB" id="A0A8K0K7F4"/>
<dbReference type="SUPFAM" id="SSF53098">
    <property type="entry name" value="Ribonuclease H-like"/>
    <property type="match status" value="1"/>
</dbReference>
<reference evidence="2" key="2">
    <citation type="submission" date="2017-10" db="EMBL/GenBank/DDBJ databases">
        <title>Ladona fulva Genome sequencing and assembly.</title>
        <authorList>
            <person name="Murali S."/>
            <person name="Richards S."/>
            <person name="Bandaranaike D."/>
            <person name="Bellair M."/>
            <person name="Blankenburg K."/>
            <person name="Chao H."/>
            <person name="Dinh H."/>
            <person name="Doddapaneni H."/>
            <person name="Dugan-Rocha S."/>
            <person name="Elkadiri S."/>
            <person name="Gnanaolivu R."/>
            <person name="Hernandez B."/>
            <person name="Skinner E."/>
            <person name="Javaid M."/>
            <person name="Lee S."/>
            <person name="Li M."/>
            <person name="Ming W."/>
            <person name="Munidasa M."/>
            <person name="Muniz J."/>
            <person name="Nguyen L."/>
            <person name="Hughes D."/>
            <person name="Osuji N."/>
            <person name="Pu L.-L."/>
            <person name="Puazo M."/>
            <person name="Qu C."/>
            <person name="Quiroz J."/>
            <person name="Raj R."/>
            <person name="Weissenberger G."/>
            <person name="Xin Y."/>
            <person name="Zou X."/>
            <person name="Han Y."/>
            <person name="Worley K."/>
            <person name="Muzny D."/>
            <person name="Gibbs R."/>
        </authorList>
    </citation>
    <scope>NUCLEOTIDE SEQUENCE</scope>
    <source>
        <strain evidence="2">Sampled in the wild</strain>
    </source>
</reference>
<dbReference type="GO" id="GO:0003676">
    <property type="term" value="F:nucleic acid binding"/>
    <property type="evidence" value="ECO:0007669"/>
    <property type="project" value="InterPro"/>
</dbReference>
<organism evidence="2 3">
    <name type="scientific">Ladona fulva</name>
    <name type="common">Scarce chaser dragonfly</name>
    <name type="synonym">Libellula fulva</name>
    <dbReference type="NCBI Taxonomy" id="123851"/>
    <lineage>
        <taxon>Eukaryota</taxon>
        <taxon>Metazoa</taxon>
        <taxon>Ecdysozoa</taxon>
        <taxon>Arthropoda</taxon>
        <taxon>Hexapoda</taxon>
        <taxon>Insecta</taxon>
        <taxon>Pterygota</taxon>
        <taxon>Palaeoptera</taxon>
        <taxon>Odonata</taxon>
        <taxon>Epiprocta</taxon>
        <taxon>Anisoptera</taxon>
        <taxon>Libelluloidea</taxon>
        <taxon>Libellulidae</taxon>
        <taxon>Ladona</taxon>
    </lineage>
</organism>
<dbReference type="PANTHER" id="PTHR31511:SF12">
    <property type="entry name" value="RHO TERMINATION FACTOR N-TERMINAL DOMAIN-CONTAINING PROTEIN"/>
    <property type="match status" value="1"/>
</dbReference>
<dbReference type="EMBL" id="KZ308446">
    <property type="protein sequence ID" value="KAG8229765.1"/>
    <property type="molecule type" value="Genomic_DNA"/>
</dbReference>
<proteinExistence type="predicted"/>
<dbReference type="InterPro" id="IPR001584">
    <property type="entry name" value="Integrase_cat-core"/>
</dbReference>
<dbReference type="PROSITE" id="PS50994">
    <property type="entry name" value="INTEGRASE"/>
    <property type="match status" value="1"/>
</dbReference>
<accession>A0A8K0K7F4</accession>
<keyword evidence="3" id="KW-1185">Reference proteome</keyword>
<dbReference type="GO" id="GO:0015074">
    <property type="term" value="P:DNA integration"/>
    <property type="evidence" value="ECO:0007669"/>
    <property type="project" value="InterPro"/>
</dbReference>
<dbReference type="InterPro" id="IPR044925">
    <property type="entry name" value="His-Me_finger_sf"/>
</dbReference>
<dbReference type="InterPro" id="IPR012337">
    <property type="entry name" value="RNaseH-like_sf"/>
</dbReference>
<sequence>MIRHTQPVSPPPESCGNLQKNKIKEWLNFQDAHTLHRPIRKKFKRNVYMVDYIDETWQCDLNDMQSLKKYNGGYMYILTVIDLFSKYAWAIPLKNKSADEIIKALQSIFKQRKPLKIQSDKEQLIAKIIEQTNVNSAIKFNLVLICKFKKGENEELDTSIKTKNRRVLLIDQTDEIIDESFSKLIKEKSEFQAKGSGWALSEVIGLELRINKFQPLRGSTFIELPEKIKNTKSVINVRKNDAYCFKYSIWAKNIGRNPQRVSLYDTESCRNGYVWYCIEYPVDLKDVNKFEKHNNISINVFGLDEKNNLTRHEHQIYMCKRCLTSYTDETRLEKHQGICRGTDELSKIVLPDKTEKTLKFTHVNHSFQVPYVIYADFESILLKIEGCEPNPMHSYSRAYEKYEAYSFCYVMVTPEGFEKPVLYRGENAAKIFISRMKEEAEKIAVRYRNIVPMTPLTAAQEESFRMEVNCHICSKPLGDDRVIDHCHLTGKFRGATHLNCNLQYKIPNFLPIFIHNLSGDDSHFMIMELGYILFDSCHLLYPIWLTISPLINSTAPKAFSVISRLEYNARKLSEKCLPSKENFFIRLTDSDISGEDYAHATTVWDAFECKTLGDYSDIYLKSDVALLTDVFENFRNVCLEAYNLDPAWYYTAPGLTFDAMLKHTKIELELLTDYDMILMIEKAFLSSKGIKYYVTNNPDVKAAVVERFNRTLKTKITFNYVAVLPKLIQAYNNSIHSSIGVPPSGVNDANAFKVKLRQVVTRPGPPRFSVGDHVRISKERMPFKKGYKPNFTTEIFRIESILRGNRVPTTRNEAGGTRRGFTTLPINIFVYCNIIKPQLIGDSRSRCLRIVDSSTRHHIFNPPYYFPLDTFDIERIEIFLADQFGEKIPFPSGNIPSILILHFRRRHW</sequence>
<dbReference type="SUPFAM" id="SSF54060">
    <property type="entry name" value="His-Me finger endonucleases"/>
    <property type="match status" value="1"/>
</dbReference>
<name>A0A8K0K7F4_LADFU</name>
<dbReference type="Gene3D" id="3.40.1800.10">
    <property type="entry name" value="His-Me finger endonucleases"/>
    <property type="match status" value="1"/>
</dbReference>
<dbReference type="InterPro" id="IPR038563">
    <property type="entry name" value="Endonuclease_7_sf"/>
</dbReference>
<evidence type="ECO:0000259" key="1">
    <source>
        <dbReference type="PROSITE" id="PS50994"/>
    </source>
</evidence>
<dbReference type="OrthoDB" id="6062143at2759"/>
<dbReference type="Proteomes" id="UP000792457">
    <property type="component" value="Unassembled WGS sequence"/>
</dbReference>
<dbReference type="InterPro" id="IPR036397">
    <property type="entry name" value="RNaseH_sf"/>
</dbReference>
<feature type="domain" description="Integrase catalytic" evidence="1">
    <location>
        <begin position="34"/>
        <end position="233"/>
    </location>
</feature>
<protein>
    <recommendedName>
        <fullName evidence="1">Integrase catalytic domain-containing protein</fullName>
    </recommendedName>
</protein>
<dbReference type="PANTHER" id="PTHR31511">
    <property type="entry name" value="PROTEIN CBG23764"/>
    <property type="match status" value="1"/>
</dbReference>
<reference evidence="2" key="1">
    <citation type="submission" date="2013-04" db="EMBL/GenBank/DDBJ databases">
        <authorList>
            <person name="Qu J."/>
            <person name="Murali S.C."/>
            <person name="Bandaranaike D."/>
            <person name="Bellair M."/>
            <person name="Blankenburg K."/>
            <person name="Chao H."/>
            <person name="Dinh H."/>
            <person name="Doddapaneni H."/>
            <person name="Downs B."/>
            <person name="Dugan-Rocha S."/>
            <person name="Elkadiri S."/>
            <person name="Gnanaolivu R.D."/>
            <person name="Hernandez B."/>
            <person name="Javaid M."/>
            <person name="Jayaseelan J.C."/>
            <person name="Lee S."/>
            <person name="Li M."/>
            <person name="Ming W."/>
            <person name="Munidasa M."/>
            <person name="Muniz J."/>
            <person name="Nguyen L."/>
            <person name="Ongeri F."/>
            <person name="Osuji N."/>
            <person name="Pu L.-L."/>
            <person name="Puazo M."/>
            <person name="Qu C."/>
            <person name="Quiroz J."/>
            <person name="Raj R."/>
            <person name="Weissenberger G."/>
            <person name="Xin Y."/>
            <person name="Zou X."/>
            <person name="Han Y."/>
            <person name="Richards S."/>
            <person name="Worley K."/>
            <person name="Muzny D."/>
            <person name="Gibbs R."/>
        </authorList>
    </citation>
    <scope>NUCLEOTIDE SEQUENCE</scope>
    <source>
        <strain evidence="2">Sampled in the wild</strain>
    </source>
</reference>
<dbReference type="Pfam" id="PF00665">
    <property type="entry name" value="rve"/>
    <property type="match status" value="1"/>
</dbReference>
<dbReference type="Gene3D" id="3.30.420.10">
    <property type="entry name" value="Ribonuclease H-like superfamily/Ribonuclease H"/>
    <property type="match status" value="1"/>
</dbReference>
<evidence type="ECO:0000313" key="2">
    <source>
        <dbReference type="EMBL" id="KAG8229765.1"/>
    </source>
</evidence>
<gene>
    <name evidence="2" type="ORF">J437_LFUL005846</name>
</gene>
<comment type="caution">
    <text evidence="2">The sequence shown here is derived from an EMBL/GenBank/DDBJ whole genome shotgun (WGS) entry which is preliminary data.</text>
</comment>
<evidence type="ECO:0000313" key="3">
    <source>
        <dbReference type="Proteomes" id="UP000792457"/>
    </source>
</evidence>